<evidence type="ECO:0000256" key="3">
    <source>
        <dbReference type="ARBA" id="ARBA00022553"/>
    </source>
</evidence>
<dbReference type="Gene3D" id="3.30.565.10">
    <property type="entry name" value="Histidine kinase-like ATPase, C-terminal domain"/>
    <property type="match status" value="1"/>
</dbReference>
<comment type="caution">
    <text evidence="12">The sequence shown here is derived from an EMBL/GenBank/DDBJ whole genome shotgun (WGS) entry which is preliminary data.</text>
</comment>
<keyword evidence="4" id="KW-0808">Transferase</keyword>
<gene>
    <name evidence="12" type="ORF">GCM10025874_02980</name>
</gene>
<dbReference type="SUPFAM" id="SSF55874">
    <property type="entry name" value="ATPase domain of HSP90 chaperone/DNA topoisomerase II/histidine kinase"/>
    <property type="match status" value="1"/>
</dbReference>
<comment type="catalytic activity">
    <reaction evidence="1">
        <text>ATP + protein L-histidine = ADP + protein N-phospho-L-histidine.</text>
        <dbReference type="EC" id="2.7.13.3"/>
    </reaction>
</comment>
<dbReference type="EC" id="2.7.13.3" evidence="2"/>
<dbReference type="GO" id="GO:0046983">
    <property type="term" value="F:protein dimerization activity"/>
    <property type="evidence" value="ECO:0007669"/>
    <property type="project" value="InterPro"/>
</dbReference>
<evidence type="ECO:0000256" key="2">
    <source>
        <dbReference type="ARBA" id="ARBA00012438"/>
    </source>
</evidence>
<feature type="transmembrane region" description="Helical" evidence="9">
    <location>
        <begin position="12"/>
        <end position="34"/>
    </location>
</feature>
<sequence>MRALNELPDDPVVLGLAAASALLLLIAIALLALWRRSARTARRAAVREAEQLDAADELEYRLAEQSSRLRIIRELHEVAVRSVSDVIRQADGARFAAANDPQAAVRSLPAIAEASRGTLAELRRLAGIVREGELGAAPQPRMRSVRELVAAVRERGLVVRFEERGDRFAITQGAELAVVGILQEALENALGHGGAGTEARVVFAWSGGGLQVLVDDDGERAAAKRAGLDPDEIGIDKGYTAADDLAALTEEPAGRGIAEMRERARHFGGVFTSYRVPGVGFSVSVVFPRLRSQSGAGPRV</sequence>
<evidence type="ECO:0000313" key="13">
    <source>
        <dbReference type="Proteomes" id="UP001157160"/>
    </source>
</evidence>
<feature type="domain" description="Histidine kinase/HSP90-like ATPase" evidence="10">
    <location>
        <begin position="176"/>
        <end position="289"/>
    </location>
</feature>
<keyword evidence="3" id="KW-0597">Phosphoprotein</keyword>
<dbReference type="Pfam" id="PF07730">
    <property type="entry name" value="HisKA_3"/>
    <property type="match status" value="1"/>
</dbReference>
<evidence type="ECO:0000256" key="4">
    <source>
        <dbReference type="ARBA" id="ARBA00022679"/>
    </source>
</evidence>
<dbReference type="InterPro" id="IPR003594">
    <property type="entry name" value="HATPase_dom"/>
</dbReference>
<dbReference type="PANTHER" id="PTHR24421:SF10">
    <property type="entry name" value="NITRATE_NITRITE SENSOR PROTEIN NARQ"/>
    <property type="match status" value="1"/>
</dbReference>
<accession>A0AA37XA34</accession>
<evidence type="ECO:0000256" key="5">
    <source>
        <dbReference type="ARBA" id="ARBA00022741"/>
    </source>
</evidence>
<proteinExistence type="predicted"/>
<dbReference type="Proteomes" id="UP001157160">
    <property type="component" value="Unassembled WGS sequence"/>
</dbReference>
<keyword evidence="9" id="KW-0472">Membrane</keyword>
<keyword evidence="13" id="KW-1185">Reference proteome</keyword>
<protein>
    <recommendedName>
        <fullName evidence="2">histidine kinase</fullName>
        <ecNumber evidence="2">2.7.13.3</ecNumber>
    </recommendedName>
</protein>
<evidence type="ECO:0000256" key="1">
    <source>
        <dbReference type="ARBA" id="ARBA00000085"/>
    </source>
</evidence>
<evidence type="ECO:0000256" key="6">
    <source>
        <dbReference type="ARBA" id="ARBA00022777"/>
    </source>
</evidence>
<dbReference type="GO" id="GO:0000155">
    <property type="term" value="F:phosphorelay sensor kinase activity"/>
    <property type="evidence" value="ECO:0007669"/>
    <property type="project" value="InterPro"/>
</dbReference>
<keyword evidence="6" id="KW-0418">Kinase</keyword>
<evidence type="ECO:0000256" key="7">
    <source>
        <dbReference type="ARBA" id="ARBA00022840"/>
    </source>
</evidence>
<dbReference type="PANTHER" id="PTHR24421">
    <property type="entry name" value="NITRATE/NITRITE SENSOR PROTEIN NARX-RELATED"/>
    <property type="match status" value="1"/>
</dbReference>
<dbReference type="Gene3D" id="1.20.5.1930">
    <property type="match status" value="1"/>
</dbReference>
<keyword evidence="5" id="KW-0547">Nucleotide-binding</keyword>
<evidence type="ECO:0000256" key="9">
    <source>
        <dbReference type="SAM" id="Phobius"/>
    </source>
</evidence>
<keyword evidence="8" id="KW-0902">Two-component regulatory system</keyword>
<dbReference type="EMBL" id="BSUL01000001">
    <property type="protein sequence ID" value="GMA27045.1"/>
    <property type="molecule type" value="Genomic_DNA"/>
</dbReference>
<dbReference type="Pfam" id="PF02518">
    <property type="entry name" value="HATPase_c"/>
    <property type="match status" value="1"/>
</dbReference>
<keyword evidence="7" id="KW-0067">ATP-binding</keyword>
<organism evidence="12 13">
    <name type="scientific">Arenivirga flava</name>
    <dbReference type="NCBI Taxonomy" id="1930060"/>
    <lineage>
        <taxon>Bacteria</taxon>
        <taxon>Bacillati</taxon>
        <taxon>Actinomycetota</taxon>
        <taxon>Actinomycetes</taxon>
        <taxon>Micrococcales</taxon>
        <taxon>Microbacteriaceae</taxon>
        <taxon>Arenivirga</taxon>
    </lineage>
</organism>
<evidence type="ECO:0000256" key="8">
    <source>
        <dbReference type="ARBA" id="ARBA00023012"/>
    </source>
</evidence>
<dbReference type="AlphaFoldDB" id="A0AA37XA34"/>
<dbReference type="GO" id="GO:0005524">
    <property type="term" value="F:ATP binding"/>
    <property type="evidence" value="ECO:0007669"/>
    <property type="project" value="UniProtKB-KW"/>
</dbReference>
<name>A0AA37XA34_9MICO</name>
<reference evidence="12 13" key="1">
    <citation type="journal article" date="2014" name="Int. J. Syst. Evol. Microbiol.">
        <title>Complete genome sequence of Corynebacterium casei LMG S-19264T (=DSM 44701T), isolated from a smear-ripened cheese.</title>
        <authorList>
            <consortium name="US DOE Joint Genome Institute (JGI-PGF)"/>
            <person name="Walter F."/>
            <person name="Albersmeier A."/>
            <person name="Kalinowski J."/>
            <person name="Ruckert C."/>
        </authorList>
    </citation>
    <scope>NUCLEOTIDE SEQUENCE [LARGE SCALE GENOMIC DNA]</scope>
    <source>
        <strain evidence="12 13">NBRC 112289</strain>
    </source>
</reference>
<evidence type="ECO:0000313" key="12">
    <source>
        <dbReference type="EMBL" id="GMA27045.1"/>
    </source>
</evidence>
<keyword evidence="9" id="KW-1133">Transmembrane helix</keyword>
<evidence type="ECO:0000259" key="11">
    <source>
        <dbReference type="Pfam" id="PF07730"/>
    </source>
</evidence>
<dbReference type="GO" id="GO:0016020">
    <property type="term" value="C:membrane"/>
    <property type="evidence" value="ECO:0007669"/>
    <property type="project" value="InterPro"/>
</dbReference>
<dbReference type="InterPro" id="IPR036890">
    <property type="entry name" value="HATPase_C_sf"/>
</dbReference>
<keyword evidence="9" id="KW-0812">Transmembrane</keyword>
<dbReference type="RefSeq" id="WP_284229300.1">
    <property type="nucleotide sequence ID" value="NZ_BSUL01000001.1"/>
</dbReference>
<dbReference type="InterPro" id="IPR050482">
    <property type="entry name" value="Sensor_HK_TwoCompSys"/>
</dbReference>
<evidence type="ECO:0000259" key="10">
    <source>
        <dbReference type="Pfam" id="PF02518"/>
    </source>
</evidence>
<dbReference type="InterPro" id="IPR011712">
    <property type="entry name" value="Sig_transdc_His_kin_sub3_dim/P"/>
</dbReference>
<feature type="domain" description="Signal transduction histidine kinase subgroup 3 dimerisation and phosphoacceptor" evidence="11">
    <location>
        <begin position="68"/>
        <end position="133"/>
    </location>
</feature>